<dbReference type="PANTHER" id="PTHR28620">
    <property type="entry name" value="CENTROMERE PROTEIN V"/>
    <property type="match status" value="1"/>
</dbReference>
<dbReference type="Proteomes" id="UP000095463">
    <property type="component" value="Unassembled WGS sequence"/>
</dbReference>
<feature type="domain" description="CENP-V/GFA" evidence="4">
    <location>
        <begin position="3"/>
        <end position="118"/>
    </location>
</feature>
<evidence type="ECO:0000256" key="2">
    <source>
        <dbReference type="ARBA" id="ARBA00022723"/>
    </source>
</evidence>
<evidence type="ECO:0000256" key="3">
    <source>
        <dbReference type="ARBA" id="ARBA00022833"/>
    </source>
</evidence>
<dbReference type="AlphaFoldDB" id="A0A1E5XP44"/>
<comment type="similarity">
    <text evidence="1">Belongs to the Gfa family.</text>
</comment>
<evidence type="ECO:0000313" key="6">
    <source>
        <dbReference type="Proteomes" id="UP000095463"/>
    </source>
</evidence>
<protein>
    <recommendedName>
        <fullName evidence="4">CENP-V/GFA domain-containing protein</fullName>
    </recommendedName>
</protein>
<name>A0A1E5XP44_9HYPH</name>
<dbReference type="SUPFAM" id="SSF51316">
    <property type="entry name" value="Mss4-like"/>
    <property type="match status" value="1"/>
</dbReference>
<keyword evidence="2" id="KW-0479">Metal-binding</keyword>
<dbReference type="PANTHER" id="PTHR28620:SF1">
    <property type="entry name" value="CENP-V_GFA DOMAIN-CONTAINING PROTEIN"/>
    <property type="match status" value="1"/>
</dbReference>
<keyword evidence="6" id="KW-1185">Reference proteome</keyword>
<evidence type="ECO:0000259" key="4">
    <source>
        <dbReference type="PROSITE" id="PS51891"/>
    </source>
</evidence>
<dbReference type="InterPro" id="IPR006913">
    <property type="entry name" value="CENP-V/GFA"/>
</dbReference>
<organism evidence="5 6">
    <name type="scientific">Devosia insulae DS-56</name>
    <dbReference type="NCBI Taxonomy" id="1116389"/>
    <lineage>
        <taxon>Bacteria</taxon>
        <taxon>Pseudomonadati</taxon>
        <taxon>Pseudomonadota</taxon>
        <taxon>Alphaproteobacteria</taxon>
        <taxon>Hyphomicrobiales</taxon>
        <taxon>Devosiaceae</taxon>
        <taxon>Devosia</taxon>
    </lineage>
</organism>
<dbReference type="PROSITE" id="PS51891">
    <property type="entry name" value="CENP_V_GFA"/>
    <property type="match status" value="1"/>
</dbReference>
<dbReference type="RefSeq" id="WP_069910443.1">
    <property type="nucleotide sequence ID" value="NZ_LAJE02000216.1"/>
</dbReference>
<gene>
    <name evidence="5" type="ORF">VW23_021830</name>
</gene>
<dbReference type="OrthoDB" id="9805575at2"/>
<dbReference type="EMBL" id="LAJE02000216">
    <property type="protein sequence ID" value="OEO30339.1"/>
    <property type="molecule type" value="Genomic_DNA"/>
</dbReference>
<proteinExistence type="inferred from homology"/>
<reference evidence="5 6" key="1">
    <citation type="journal article" date="2015" name="Genome Announc.">
        <title>Genome Assemblies of Three Soil-Associated Devosia species: D. insulae, D. limi, and D. soli.</title>
        <authorList>
            <person name="Hassan Y.I."/>
            <person name="Lepp D."/>
            <person name="Zhou T."/>
        </authorList>
    </citation>
    <scope>NUCLEOTIDE SEQUENCE [LARGE SCALE GENOMIC DNA]</scope>
    <source>
        <strain evidence="5 6">DS-56</strain>
    </source>
</reference>
<comment type="caution">
    <text evidence="5">The sequence shown here is derived from an EMBL/GenBank/DDBJ whole genome shotgun (WGS) entry which is preliminary data.</text>
</comment>
<evidence type="ECO:0000256" key="1">
    <source>
        <dbReference type="ARBA" id="ARBA00005495"/>
    </source>
</evidence>
<evidence type="ECO:0000313" key="5">
    <source>
        <dbReference type="EMBL" id="OEO30339.1"/>
    </source>
</evidence>
<dbReference type="InterPro" id="IPR011057">
    <property type="entry name" value="Mss4-like_sf"/>
</dbReference>
<accession>A0A1E5XP44</accession>
<dbReference type="GO" id="GO:0016846">
    <property type="term" value="F:carbon-sulfur lyase activity"/>
    <property type="evidence" value="ECO:0007669"/>
    <property type="project" value="InterPro"/>
</dbReference>
<dbReference type="Gene3D" id="2.170.150.70">
    <property type="match status" value="1"/>
</dbReference>
<keyword evidence="3" id="KW-0862">Zinc</keyword>
<sequence>MSTIATCYCGGTRIELPEAPTEATQCTCTWCTKSGGLWAYYDVGGPRILSDTYGAVYSPVSPLHEHHFCTRCGCTTYGVSPDYSLEDTAVPERKKMAINVKILDDYELMQSLPVNVIDGRNLW</sequence>
<dbReference type="GO" id="GO:0046872">
    <property type="term" value="F:metal ion binding"/>
    <property type="evidence" value="ECO:0007669"/>
    <property type="project" value="UniProtKB-KW"/>
</dbReference>
<dbReference type="InterPro" id="IPR052355">
    <property type="entry name" value="CENP-V-like"/>
</dbReference>